<dbReference type="Proteomes" id="UP001367508">
    <property type="component" value="Unassembled WGS sequence"/>
</dbReference>
<keyword evidence="3 6" id="KW-0713">Self-incompatibility</keyword>
<reference evidence="7 8" key="1">
    <citation type="submission" date="2024-01" db="EMBL/GenBank/DDBJ databases">
        <title>The genomes of 5 underutilized Papilionoideae crops provide insights into root nodulation and disease resistanc.</title>
        <authorList>
            <person name="Jiang F."/>
        </authorList>
    </citation>
    <scope>NUCLEOTIDE SEQUENCE [LARGE SCALE GENOMIC DNA]</scope>
    <source>
        <strain evidence="7">LVBAO_FW01</strain>
        <tissue evidence="7">Leaves</tissue>
    </source>
</reference>
<dbReference type="InterPro" id="IPR010264">
    <property type="entry name" value="Self-incomp_S1"/>
</dbReference>
<keyword evidence="4 6" id="KW-0964">Secreted</keyword>
<dbReference type="PANTHER" id="PTHR31232">
    <property type="match status" value="1"/>
</dbReference>
<organism evidence="7 8">
    <name type="scientific">Canavalia gladiata</name>
    <name type="common">Sword bean</name>
    <name type="synonym">Dolichos gladiatus</name>
    <dbReference type="NCBI Taxonomy" id="3824"/>
    <lineage>
        <taxon>Eukaryota</taxon>
        <taxon>Viridiplantae</taxon>
        <taxon>Streptophyta</taxon>
        <taxon>Embryophyta</taxon>
        <taxon>Tracheophyta</taxon>
        <taxon>Spermatophyta</taxon>
        <taxon>Magnoliopsida</taxon>
        <taxon>eudicotyledons</taxon>
        <taxon>Gunneridae</taxon>
        <taxon>Pentapetalae</taxon>
        <taxon>rosids</taxon>
        <taxon>fabids</taxon>
        <taxon>Fabales</taxon>
        <taxon>Fabaceae</taxon>
        <taxon>Papilionoideae</taxon>
        <taxon>50 kb inversion clade</taxon>
        <taxon>NPAAA clade</taxon>
        <taxon>indigoferoid/millettioid clade</taxon>
        <taxon>Phaseoleae</taxon>
        <taxon>Canavalia</taxon>
    </lineage>
</organism>
<dbReference type="GO" id="GO:0060320">
    <property type="term" value="P:rejection of self pollen"/>
    <property type="evidence" value="ECO:0007669"/>
    <property type="project" value="UniProtKB-KW"/>
</dbReference>
<dbReference type="GO" id="GO:0005576">
    <property type="term" value="C:extracellular region"/>
    <property type="evidence" value="ECO:0007669"/>
    <property type="project" value="UniProtKB-SubCell"/>
</dbReference>
<sequence>MVPTNLGYLRRNFTQHIPAVSSIHQRYFRETIVAMKQVLLLVIFVAFWEASSAVANPNTGGEENGFNPMPKTTVRVRNLLGEGLTLIIHCKSKNDDLGPHLIQPNDTYEWSFHRNFFGRTLFFCGIHWIHGSIVYDIYKTSRDFRRCSTDCYWEITNKALYGYTQVPQELDIEVPWPAPKK</sequence>
<evidence type="ECO:0000256" key="2">
    <source>
        <dbReference type="ARBA" id="ARBA00005581"/>
    </source>
</evidence>
<evidence type="ECO:0000256" key="6">
    <source>
        <dbReference type="RuleBase" id="RU367044"/>
    </source>
</evidence>
<evidence type="ECO:0000256" key="3">
    <source>
        <dbReference type="ARBA" id="ARBA00022471"/>
    </source>
</evidence>
<evidence type="ECO:0000313" key="7">
    <source>
        <dbReference type="EMBL" id="KAK7349441.1"/>
    </source>
</evidence>
<evidence type="ECO:0000256" key="5">
    <source>
        <dbReference type="ARBA" id="ARBA00022729"/>
    </source>
</evidence>
<protein>
    <recommendedName>
        <fullName evidence="6">S-protein homolog</fullName>
    </recommendedName>
</protein>
<dbReference type="AlphaFoldDB" id="A0AAN9M7T5"/>
<comment type="similarity">
    <text evidence="2 6">Belongs to the plant self-incompatibility (S1) protein family.</text>
</comment>
<name>A0AAN9M7T5_CANGL</name>
<dbReference type="Pfam" id="PF05938">
    <property type="entry name" value="Self-incomp_S1"/>
    <property type="match status" value="1"/>
</dbReference>
<proteinExistence type="inferred from homology"/>
<accession>A0AAN9M7T5</accession>
<comment type="subcellular location">
    <subcellularLocation>
        <location evidence="1 6">Secreted</location>
    </subcellularLocation>
</comment>
<keyword evidence="8" id="KW-1185">Reference proteome</keyword>
<keyword evidence="5" id="KW-0732">Signal</keyword>
<evidence type="ECO:0000256" key="1">
    <source>
        <dbReference type="ARBA" id="ARBA00004613"/>
    </source>
</evidence>
<evidence type="ECO:0000256" key="4">
    <source>
        <dbReference type="ARBA" id="ARBA00022525"/>
    </source>
</evidence>
<dbReference type="PANTHER" id="PTHR31232:SF18">
    <property type="entry name" value="S-PROTEIN HOMOLOG"/>
    <property type="match status" value="1"/>
</dbReference>
<comment type="caution">
    <text evidence="7">The sequence shown here is derived from an EMBL/GenBank/DDBJ whole genome shotgun (WGS) entry which is preliminary data.</text>
</comment>
<dbReference type="EMBL" id="JAYMYQ010000002">
    <property type="protein sequence ID" value="KAK7349441.1"/>
    <property type="molecule type" value="Genomic_DNA"/>
</dbReference>
<evidence type="ECO:0000313" key="8">
    <source>
        <dbReference type="Proteomes" id="UP001367508"/>
    </source>
</evidence>
<gene>
    <name evidence="7" type="ORF">VNO77_06813</name>
</gene>